<sequence>MSATRTLLAPVVALAVSLGGAATANPTDNPCAPAAPHDTPPSGTVRTLPVLSVSLAVGSTGRESKRAVYSPPPGWYVRSHRVQVTNRYGTVTYAVSTVPAGFDWRTDEQSASAGKSSTTGAVSAYKISGGGQLATVRDLNAADHQAVATSHHVLVIDVTARGAGFLQSGSGVDLTVVAEMVYLGR</sequence>
<keyword evidence="1" id="KW-0732">Signal</keyword>
<feature type="chain" id="PRO_5047298480" description="DUF2271 domain-containing protein" evidence="1">
    <location>
        <begin position="25"/>
        <end position="185"/>
    </location>
</feature>
<proteinExistence type="predicted"/>
<accession>A0ABU5F1H2</accession>
<reference evidence="3" key="1">
    <citation type="journal article" date="2023" name="Mar. Drugs">
        <title>Gemmata algarum, a Novel Planctomycete Isolated from an Algal Mat, Displays Antimicrobial Activity.</title>
        <authorList>
            <person name="Kumar G."/>
            <person name="Kallscheuer N."/>
            <person name="Kashif M."/>
            <person name="Ahamad S."/>
            <person name="Jagadeeshwari U."/>
            <person name="Pannikurungottu S."/>
            <person name="Haufschild T."/>
            <person name="Kabuu M."/>
            <person name="Sasikala C."/>
            <person name="Jogler C."/>
            <person name="Ramana C."/>
        </authorList>
    </citation>
    <scope>NUCLEOTIDE SEQUENCE [LARGE SCALE GENOMIC DNA]</scope>
    <source>
        <strain evidence="3">JC673</strain>
    </source>
</reference>
<protein>
    <recommendedName>
        <fullName evidence="4">DUF2271 domain-containing protein</fullName>
    </recommendedName>
</protein>
<gene>
    <name evidence="2" type="ORF">R5W23_002693</name>
</gene>
<evidence type="ECO:0000313" key="3">
    <source>
        <dbReference type="Proteomes" id="UP001272242"/>
    </source>
</evidence>
<evidence type="ECO:0000256" key="1">
    <source>
        <dbReference type="SAM" id="SignalP"/>
    </source>
</evidence>
<name>A0ABU5F1H2_9BACT</name>
<evidence type="ECO:0008006" key="4">
    <source>
        <dbReference type="Google" id="ProtNLM"/>
    </source>
</evidence>
<comment type="caution">
    <text evidence="2">The sequence shown here is derived from an EMBL/GenBank/DDBJ whole genome shotgun (WGS) entry which is preliminary data.</text>
</comment>
<dbReference type="Proteomes" id="UP001272242">
    <property type="component" value="Unassembled WGS sequence"/>
</dbReference>
<keyword evidence="3" id="KW-1185">Reference proteome</keyword>
<feature type="signal peptide" evidence="1">
    <location>
        <begin position="1"/>
        <end position="24"/>
    </location>
</feature>
<dbReference type="RefSeq" id="WP_320687831.1">
    <property type="nucleotide sequence ID" value="NZ_JAXBLV010000193.1"/>
</dbReference>
<organism evidence="2 3">
    <name type="scientific">Gemmata algarum</name>
    <dbReference type="NCBI Taxonomy" id="2975278"/>
    <lineage>
        <taxon>Bacteria</taxon>
        <taxon>Pseudomonadati</taxon>
        <taxon>Planctomycetota</taxon>
        <taxon>Planctomycetia</taxon>
        <taxon>Gemmatales</taxon>
        <taxon>Gemmataceae</taxon>
        <taxon>Gemmata</taxon>
    </lineage>
</organism>
<dbReference type="EMBL" id="JAXBLV010000193">
    <property type="protein sequence ID" value="MDY3561415.1"/>
    <property type="molecule type" value="Genomic_DNA"/>
</dbReference>
<evidence type="ECO:0000313" key="2">
    <source>
        <dbReference type="EMBL" id="MDY3561415.1"/>
    </source>
</evidence>